<dbReference type="GO" id="GO:0004029">
    <property type="term" value="F:aldehyde dehydrogenase (NAD+) activity"/>
    <property type="evidence" value="ECO:0007669"/>
    <property type="project" value="TreeGrafter"/>
</dbReference>
<dbReference type="InterPro" id="IPR029510">
    <property type="entry name" value="Ald_DH_CS_GLU"/>
</dbReference>
<protein>
    <recommendedName>
        <fullName evidence="4">Aldehyde dehydrogenase</fullName>
    </recommendedName>
</protein>
<dbReference type="InterPro" id="IPR012394">
    <property type="entry name" value="Aldehyde_DH_NAD(P)"/>
</dbReference>
<evidence type="ECO:0000256" key="6">
    <source>
        <dbReference type="PROSITE-ProRule" id="PRU10007"/>
    </source>
</evidence>
<name>A0A1A5IFR4_RHILI</name>
<feature type="domain" description="Aldehyde dehydrogenase" evidence="8">
    <location>
        <begin position="26"/>
        <end position="440"/>
    </location>
</feature>
<organism evidence="9 10">
    <name type="scientific">Rhizobium loti</name>
    <name type="common">Mesorhizobium loti</name>
    <dbReference type="NCBI Taxonomy" id="381"/>
    <lineage>
        <taxon>Bacteria</taxon>
        <taxon>Pseudomonadati</taxon>
        <taxon>Pseudomonadota</taxon>
        <taxon>Alphaproteobacteria</taxon>
        <taxon>Hyphomicrobiales</taxon>
        <taxon>Phyllobacteriaceae</taxon>
        <taxon>Mesorhizobium</taxon>
    </lineage>
</organism>
<dbReference type="Gene3D" id="3.40.605.10">
    <property type="entry name" value="Aldehyde Dehydrogenase, Chain A, domain 1"/>
    <property type="match status" value="1"/>
</dbReference>
<dbReference type="RefSeq" id="WP_032932126.1">
    <property type="nucleotide sequence ID" value="NZ_LZTH01000011.1"/>
</dbReference>
<dbReference type="Pfam" id="PF00171">
    <property type="entry name" value="Aldedh"/>
    <property type="match status" value="1"/>
</dbReference>
<dbReference type="InterPro" id="IPR016160">
    <property type="entry name" value="Ald_DH_CS_CYS"/>
</dbReference>
<sequence>MLQVRQDVLGERFRLQRAAFEKQPFPDPSVRKDRLKRLLALTEHHEADICAAIDADFGGRSAHETRLAELFVVRAGIRHTLSHLKGWMRERRVATTLPFLPGRNRLLPQPLGVVGIVSPWNYPFQLAVAPVTAALAAGNRVLVKPSELTPAFSALLARLAGEHFAPDELSVITGDAEMGKAFVSKPFDHLLFTGSTAVGRQVAIAAAANLTPVTLELGGKSPAIFDPSCDLDAATASIAYGKLLNAGQTCIAPDYLLVPKGQAGTVAAKLATAVAQLYPTLRDNPDYTAIISERHFQRLRAMIAEARDAGADVVEINPAGEDADAASRKLLPTLVSNAGPDLRLMREEIFGPVLPIIEYATIDDAISHVNQADRPLALYWFGKDSTNRQRILRETVAGGVTINDCMLHLVQENQPFGGVGASGMGAYHGEWGFRTFSKEKPVFLQSRLSAGALLRPPYGKTFERLFGLLRHIT</sequence>
<dbReference type="InterPro" id="IPR016162">
    <property type="entry name" value="Ald_DH_N"/>
</dbReference>
<feature type="active site" evidence="5">
    <location>
        <position position="250"/>
    </location>
</feature>
<evidence type="ECO:0000256" key="7">
    <source>
        <dbReference type="RuleBase" id="RU003345"/>
    </source>
</evidence>
<reference evidence="10" key="1">
    <citation type="submission" date="2016-06" db="EMBL/GenBank/DDBJ databases">
        <title>NZP2037 Pacbio-Illumina hybrid assembly.</title>
        <authorList>
            <person name="Ramsay J.P."/>
        </authorList>
    </citation>
    <scope>NUCLEOTIDE SEQUENCE [LARGE SCALE GENOMIC DNA]</scope>
    <source>
        <strain evidence="10">R7ANS::ICEMlSym2042</strain>
    </source>
</reference>
<dbReference type="GeneID" id="66681435"/>
<evidence type="ECO:0000259" key="8">
    <source>
        <dbReference type="Pfam" id="PF00171"/>
    </source>
</evidence>
<keyword evidence="3" id="KW-0520">NAD</keyword>
<evidence type="ECO:0000256" key="2">
    <source>
        <dbReference type="ARBA" id="ARBA00023002"/>
    </source>
</evidence>
<dbReference type="GO" id="GO:0006081">
    <property type="term" value="P:aldehyde metabolic process"/>
    <property type="evidence" value="ECO:0007669"/>
    <property type="project" value="InterPro"/>
</dbReference>
<dbReference type="Proteomes" id="UP000093748">
    <property type="component" value="Unassembled WGS sequence"/>
</dbReference>
<proteinExistence type="inferred from homology"/>
<dbReference type="PANTHER" id="PTHR43570:SF20">
    <property type="entry name" value="ALDEHYDE DEHYDROGENASE ALDX-RELATED"/>
    <property type="match status" value="1"/>
</dbReference>
<evidence type="ECO:0000313" key="10">
    <source>
        <dbReference type="Proteomes" id="UP000093748"/>
    </source>
</evidence>
<dbReference type="GO" id="GO:0005737">
    <property type="term" value="C:cytoplasm"/>
    <property type="evidence" value="ECO:0007669"/>
    <property type="project" value="TreeGrafter"/>
</dbReference>
<dbReference type="InterPro" id="IPR015590">
    <property type="entry name" value="Aldehyde_DH_dom"/>
</dbReference>
<dbReference type="FunFam" id="3.40.605.10:FF:000004">
    <property type="entry name" value="Aldehyde dehydrogenase"/>
    <property type="match status" value="1"/>
</dbReference>
<dbReference type="FunFam" id="3.40.309.10:FF:000003">
    <property type="entry name" value="Aldehyde dehydrogenase"/>
    <property type="match status" value="1"/>
</dbReference>
<dbReference type="PROSITE" id="PS00687">
    <property type="entry name" value="ALDEHYDE_DEHYDR_GLU"/>
    <property type="match status" value="1"/>
</dbReference>
<accession>A0A1A5IFR4</accession>
<dbReference type="CDD" id="cd07133">
    <property type="entry name" value="ALDH_CALDH_CalB"/>
    <property type="match status" value="1"/>
</dbReference>
<dbReference type="EMBL" id="LZTJ01000001">
    <property type="protein sequence ID" value="OBP83104.1"/>
    <property type="molecule type" value="Genomic_DNA"/>
</dbReference>
<evidence type="ECO:0000256" key="5">
    <source>
        <dbReference type="PIRSR" id="PIRSR036492-1"/>
    </source>
</evidence>
<dbReference type="InterPro" id="IPR016161">
    <property type="entry name" value="Ald_DH/histidinol_DH"/>
</dbReference>
<dbReference type="Gene3D" id="3.40.309.10">
    <property type="entry name" value="Aldehyde Dehydrogenase, Chain A, domain 2"/>
    <property type="match status" value="1"/>
</dbReference>
<feature type="active site" evidence="5 6">
    <location>
        <position position="216"/>
    </location>
</feature>
<keyword evidence="2 4" id="KW-0560">Oxidoreductase</keyword>
<dbReference type="AlphaFoldDB" id="A0A1A5IFR4"/>
<dbReference type="PIRSF" id="PIRSF036492">
    <property type="entry name" value="ALDH"/>
    <property type="match status" value="1"/>
</dbReference>
<evidence type="ECO:0000256" key="4">
    <source>
        <dbReference type="PIRNR" id="PIRNR036492"/>
    </source>
</evidence>
<comment type="similarity">
    <text evidence="1 4 7">Belongs to the aldehyde dehydrogenase family.</text>
</comment>
<dbReference type="SUPFAM" id="SSF53720">
    <property type="entry name" value="ALDH-like"/>
    <property type="match status" value="1"/>
</dbReference>
<dbReference type="PROSITE" id="PS00070">
    <property type="entry name" value="ALDEHYDE_DEHYDR_CYS"/>
    <property type="match status" value="1"/>
</dbReference>
<evidence type="ECO:0000256" key="1">
    <source>
        <dbReference type="ARBA" id="ARBA00009986"/>
    </source>
</evidence>
<evidence type="ECO:0000256" key="3">
    <source>
        <dbReference type="ARBA" id="ARBA00023027"/>
    </source>
</evidence>
<dbReference type="InterPro" id="IPR016163">
    <property type="entry name" value="Ald_DH_C"/>
</dbReference>
<dbReference type="OrthoDB" id="9812625at2"/>
<comment type="caution">
    <text evidence="9">The sequence shown here is derived from an EMBL/GenBank/DDBJ whole genome shotgun (WGS) entry which is preliminary data.</text>
</comment>
<evidence type="ECO:0000313" key="9">
    <source>
        <dbReference type="EMBL" id="OBP83104.1"/>
    </source>
</evidence>
<gene>
    <name evidence="9" type="ORF">BAE39_06235</name>
</gene>
<dbReference type="PANTHER" id="PTHR43570">
    <property type="entry name" value="ALDEHYDE DEHYDROGENASE"/>
    <property type="match status" value="1"/>
</dbReference>